<gene>
    <name evidence="1" type="ORF">KC19_12G088500</name>
</gene>
<dbReference type="AlphaFoldDB" id="A0A8T0G937"/>
<evidence type="ECO:0000313" key="2">
    <source>
        <dbReference type="Proteomes" id="UP000822688"/>
    </source>
</evidence>
<dbReference type="EMBL" id="CM026433">
    <property type="protein sequence ID" value="KAG0554398.1"/>
    <property type="molecule type" value="Genomic_DNA"/>
</dbReference>
<sequence length="83" mass="9495">MKDYSVPVCSFPLKTQYIPSNDALCQALERYLIVFPEAIPVIPEPVDLFALNVEPNFMSPQGRIIKETAGKHIRFQTQRTFKP</sequence>
<accession>A0A8T0G937</accession>
<proteinExistence type="predicted"/>
<organism evidence="1 2">
    <name type="scientific">Ceratodon purpureus</name>
    <name type="common">Fire moss</name>
    <name type="synonym">Dicranum purpureum</name>
    <dbReference type="NCBI Taxonomy" id="3225"/>
    <lineage>
        <taxon>Eukaryota</taxon>
        <taxon>Viridiplantae</taxon>
        <taxon>Streptophyta</taxon>
        <taxon>Embryophyta</taxon>
        <taxon>Bryophyta</taxon>
        <taxon>Bryophytina</taxon>
        <taxon>Bryopsida</taxon>
        <taxon>Dicranidae</taxon>
        <taxon>Pseudoditrichales</taxon>
        <taxon>Ditrichaceae</taxon>
        <taxon>Ceratodon</taxon>
    </lineage>
</organism>
<evidence type="ECO:0000313" key="1">
    <source>
        <dbReference type="EMBL" id="KAG0554398.1"/>
    </source>
</evidence>
<protein>
    <submittedName>
        <fullName evidence="1">Uncharacterized protein</fullName>
    </submittedName>
</protein>
<comment type="caution">
    <text evidence="1">The sequence shown here is derived from an EMBL/GenBank/DDBJ whole genome shotgun (WGS) entry which is preliminary data.</text>
</comment>
<name>A0A8T0G937_CERPU</name>
<dbReference type="Proteomes" id="UP000822688">
    <property type="component" value="Chromosome 12"/>
</dbReference>
<keyword evidence="2" id="KW-1185">Reference proteome</keyword>
<reference evidence="1" key="1">
    <citation type="submission" date="2020-06" db="EMBL/GenBank/DDBJ databases">
        <title>WGS assembly of Ceratodon purpureus strain R40.</title>
        <authorList>
            <person name="Carey S.B."/>
            <person name="Jenkins J."/>
            <person name="Shu S."/>
            <person name="Lovell J.T."/>
            <person name="Sreedasyam A."/>
            <person name="Maumus F."/>
            <person name="Tiley G.P."/>
            <person name="Fernandez-Pozo N."/>
            <person name="Barry K."/>
            <person name="Chen C."/>
            <person name="Wang M."/>
            <person name="Lipzen A."/>
            <person name="Daum C."/>
            <person name="Saski C.A."/>
            <person name="Payton A.C."/>
            <person name="Mcbreen J.C."/>
            <person name="Conrad R.E."/>
            <person name="Kollar L.M."/>
            <person name="Olsson S."/>
            <person name="Huttunen S."/>
            <person name="Landis J.B."/>
            <person name="Wickett N.J."/>
            <person name="Johnson M.G."/>
            <person name="Rensing S.A."/>
            <person name="Grimwood J."/>
            <person name="Schmutz J."/>
            <person name="Mcdaniel S.F."/>
        </authorList>
    </citation>
    <scope>NUCLEOTIDE SEQUENCE</scope>
    <source>
        <strain evidence="1">R40</strain>
    </source>
</reference>